<feature type="transmembrane region" description="Helical" evidence="9">
    <location>
        <begin position="478"/>
        <end position="497"/>
    </location>
</feature>
<comment type="similarity">
    <text evidence="2 9">Belongs to the CN hydrolase family. Apolipoprotein N-acyltransferase subfamily.</text>
</comment>
<evidence type="ECO:0000256" key="6">
    <source>
        <dbReference type="ARBA" id="ARBA00022989"/>
    </source>
</evidence>
<dbReference type="HAMAP" id="MF_01148">
    <property type="entry name" value="Lnt"/>
    <property type="match status" value="1"/>
</dbReference>
<comment type="function">
    <text evidence="9">Catalyzes the phospholipid dependent N-acylation of the N-terminal cysteine of apolipoprotein, the last step in lipoprotein maturation.</text>
</comment>
<keyword evidence="11" id="KW-0449">Lipoprotein</keyword>
<dbReference type="EMBL" id="QKQP01000001">
    <property type="protein sequence ID" value="PZD82322.1"/>
    <property type="molecule type" value="Genomic_DNA"/>
</dbReference>
<dbReference type="CDD" id="cd07571">
    <property type="entry name" value="ALP_N-acyl_transferase"/>
    <property type="match status" value="1"/>
</dbReference>
<evidence type="ECO:0000256" key="1">
    <source>
        <dbReference type="ARBA" id="ARBA00004651"/>
    </source>
</evidence>
<dbReference type="InterPro" id="IPR036526">
    <property type="entry name" value="C-N_Hydrolase_sf"/>
</dbReference>
<feature type="transmembrane region" description="Helical" evidence="9">
    <location>
        <begin position="34"/>
        <end position="51"/>
    </location>
</feature>
<dbReference type="Pfam" id="PF20154">
    <property type="entry name" value="LNT_N"/>
    <property type="match status" value="1"/>
</dbReference>
<evidence type="ECO:0000256" key="9">
    <source>
        <dbReference type="HAMAP-Rule" id="MF_01148"/>
    </source>
</evidence>
<dbReference type="GO" id="GO:0005886">
    <property type="term" value="C:plasma membrane"/>
    <property type="evidence" value="ECO:0007669"/>
    <property type="project" value="UniProtKB-SubCell"/>
</dbReference>
<dbReference type="PANTHER" id="PTHR38686">
    <property type="entry name" value="APOLIPOPROTEIN N-ACYLTRANSFERASE"/>
    <property type="match status" value="1"/>
</dbReference>
<comment type="caution">
    <text evidence="11">The sequence shown here is derived from an EMBL/GenBank/DDBJ whole genome shotgun (WGS) entry which is preliminary data.</text>
</comment>
<dbReference type="GO" id="GO:0016410">
    <property type="term" value="F:N-acyltransferase activity"/>
    <property type="evidence" value="ECO:0007669"/>
    <property type="project" value="UniProtKB-UniRule"/>
</dbReference>
<dbReference type="InterPro" id="IPR045378">
    <property type="entry name" value="LNT_N"/>
</dbReference>
<evidence type="ECO:0000256" key="5">
    <source>
        <dbReference type="ARBA" id="ARBA00022692"/>
    </source>
</evidence>
<dbReference type="PANTHER" id="PTHR38686:SF1">
    <property type="entry name" value="APOLIPOPROTEIN N-ACYLTRANSFERASE"/>
    <property type="match status" value="1"/>
</dbReference>
<evidence type="ECO:0000256" key="3">
    <source>
        <dbReference type="ARBA" id="ARBA00022475"/>
    </source>
</evidence>
<evidence type="ECO:0000256" key="2">
    <source>
        <dbReference type="ARBA" id="ARBA00010065"/>
    </source>
</evidence>
<dbReference type="UniPathway" id="UPA00666"/>
<feature type="transmembrane region" description="Helical" evidence="9">
    <location>
        <begin position="194"/>
        <end position="217"/>
    </location>
</feature>
<keyword evidence="8 9" id="KW-0012">Acyltransferase</keyword>
<keyword evidence="5 9" id="KW-0812">Transmembrane</keyword>
<evidence type="ECO:0000313" key="11">
    <source>
        <dbReference type="EMBL" id="PZD82322.1"/>
    </source>
</evidence>
<dbReference type="Pfam" id="PF00795">
    <property type="entry name" value="CN_hydrolase"/>
    <property type="match status" value="1"/>
</dbReference>
<comment type="pathway">
    <text evidence="9">Protein modification; lipoprotein biosynthesis (N-acyl transfer).</text>
</comment>
<feature type="transmembrane region" description="Helical" evidence="9">
    <location>
        <begin position="91"/>
        <end position="113"/>
    </location>
</feature>
<keyword evidence="7 9" id="KW-0472">Membrane</keyword>
<sequence>MKVGALKKPSFPLRLLAALILGAAWPLAFAPFAWWPLAIALLFGLFWLAITEERPQRLAALGAGFGFAAFAAGTSWIAITLHNFANMDWALAGAAVALLAACCAVYAALALWLAGRFFVGNGRLLALPVLWTLVEWARARLFTGFPWLATGYTQTHAFLGGFAPWLGQYGVGLATAGVAVILVYMLQRRQSRPVLLGGVVSLLVISGAAMAAGSVSFTHPVGKPLRVSLLQGNIAISEKWNAAKVSAILHHYVNMILQTPPDTRLIVLPETAFPLFQTEIPSLIEQLQQWSATHRKILLIGIPEEVGRKYYNAAMEIDGKAPLRWYRKEHLVPFGEYIPMPVLLGPLVHHFLPGLGSFSFGDGPYALPVDGQKAGMTICYEESFSRDVRKGVREGATFLLNISDYAWYGHSIAAAQSLQMAAMQSRQEQKPDVRATNTGITALISPHGRVISQLPQFVGGTLNGAIQPMSGETPFGRWGSLPYLLLSSVLLLLALVLSRRQSSSRQ</sequence>
<feature type="transmembrane region" description="Helical" evidence="9">
    <location>
        <begin position="125"/>
        <end position="149"/>
    </location>
</feature>
<reference evidence="11 12" key="1">
    <citation type="submission" date="2018-06" db="EMBL/GenBank/DDBJ databases">
        <title>Draft sequence of Acidithiobacillus ferrooxidans CCM 4253.</title>
        <authorList>
            <person name="Moya-Beltran A."/>
            <person name="Castro M."/>
            <person name="Covarrubias P.C."/>
            <person name="Issotta F."/>
            <person name="Janiczek O."/>
            <person name="Mandl M."/>
            <person name="Kucera J."/>
            <person name="Quatrini R."/>
        </authorList>
    </citation>
    <scope>NUCLEOTIDE SEQUENCE [LARGE SCALE GENOMIC DNA]</scope>
    <source>
        <strain evidence="11 12">CCM 4253</strain>
    </source>
</reference>
<feature type="domain" description="CN hydrolase" evidence="10">
    <location>
        <begin position="230"/>
        <end position="468"/>
    </location>
</feature>
<feature type="transmembrane region" description="Helical" evidence="9">
    <location>
        <begin position="169"/>
        <end position="187"/>
    </location>
</feature>
<evidence type="ECO:0000256" key="7">
    <source>
        <dbReference type="ARBA" id="ARBA00023136"/>
    </source>
</evidence>
<dbReference type="PROSITE" id="PS50263">
    <property type="entry name" value="CN_HYDROLASE"/>
    <property type="match status" value="1"/>
</dbReference>
<proteinExistence type="inferred from homology"/>
<dbReference type="InterPro" id="IPR004563">
    <property type="entry name" value="Apolipo_AcylTrfase"/>
</dbReference>
<dbReference type="InterPro" id="IPR003010">
    <property type="entry name" value="C-N_Hydrolase"/>
</dbReference>
<name>A0A2W1KIW8_ACIFR</name>
<keyword evidence="6 9" id="KW-1133">Transmembrane helix</keyword>
<keyword evidence="4 9" id="KW-0808">Transferase</keyword>
<feature type="transmembrane region" description="Helical" evidence="9">
    <location>
        <begin position="12"/>
        <end position="28"/>
    </location>
</feature>
<dbReference type="Proteomes" id="UP000248886">
    <property type="component" value="Unassembled WGS sequence"/>
</dbReference>
<feature type="transmembrane region" description="Helical" evidence="9">
    <location>
        <begin position="58"/>
        <end position="79"/>
    </location>
</feature>
<dbReference type="GO" id="GO:0042158">
    <property type="term" value="P:lipoprotein biosynthetic process"/>
    <property type="evidence" value="ECO:0007669"/>
    <property type="project" value="UniProtKB-UniRule"/>
</dbReference>
<dbReference type="Gene3D" id="3.60.110.10">
    <property type="entry name" value="Carbon-nitrogen hydrolase"/>
    <property type="match status" value="1"/>
</dbReference>
<protein>
    <recommendedName>
        <fullName evidence="9">Apolipoprotein N-acyltransferase</fullName>
        <shortName evidence="9">ALP N-acyltransferase</shortName>
        <ecNumber evidence="9">2.3.1.269</ecNumber>
    </recommendedName>
</protein>
<comment type="subcellular location">
    <subcellularLocation>
        <location evidence="1 9">Cell membrane</location>
        <topology evidence="1 9">Multi-pass membrane protein</topology>
    </subcellularLocation>
</comment>
<dbReference type="SUPFAM" id="SSF56317">
    <property type="entry name" value="Carbon-nitrogen hydrolase"/>
    <property type="match status" value="1"/>
</dbReference>
<gene>
    <name evidence="9 11" type="primary">lnt</name>
    <name evidence="11" type="ORF">DN052_04655</name>
</gene>
<evidence type="ECO:0000256" key="8">
    <source>
        <dbReference type="ARBA" id="ARBA00023315"/>
    </source>
</evidence>
<accession>A0A2W1KIW8</accession>
<dbReference type="NCBIfam" id="TIGR00546">
    <property type="entry name" value="lnt"/>
    <property type="match status" value="1"/>
</dbReference>
<organism evidence="11 12">
    <name type="scientific">Acidithiobacillus ferrooxidans</name>
    <name type="common">Thiobacillus ferrooxidans</name>
    <dbReference type="NCBI Taxonomy" id="920"/>
    <lineage>
        <taxon>Bacteria</taxon>
        <taxon>Pseudomonadati</taxon>
        <taxon>Pseudomonadota</taxon>
        <taxon>Acidithiobacillia</taxon>
        <taxon>Acidithiobacillales</taxon>
        <taxon>Acidithiobacillaceae</taxon>
        <taxon>Acidithiobacillus</taxon>
    </lineage>
</organism>
<dbReference type="OrthoDB" id="9804277at2"/>
<evidence type="ECO:0000313" key="12">
    <source>
        <dbReference type="Proteomes" id="UP000248886"/>
    </source>
</evidence>
<evidence type="ECO:0000259" key="10">
    <source>
        <dbReference type="PROSITE" id="PS50263"/>
    </source>
</evidence>
<dbReference type="EC" id="2.3.1.269" evidence="9"/>
<dbReference type="RefSeq" id="WP_012536227.1">
    <property type="nucleotide sequence ID" value="NZ_AP025160.1"/>
</dbReference>
<dbReference type="AlphaFoldDB" id="A0A2W1KIW8"/>
<keyword evidence="3 9" id="KW-1003">Cell membrane</keyword>
<comment type="catalytic activity">
    <reaction evidence="9">
        <text>N-terminal S-1,2-diacyl-sn-glyceryl-L-cysteinyl-[lipoprotein] + a glycerophospholipid = N-acyl-S-1,2-diacyl-sn-glyceryl-L-cysteinyl-[lipoprotein] + a 2-acyl-sn-glycero-3-phospholipid + H(+)</text>
        <dbReference type="Rhea" id="RHEA:48228"/>
        <dbReference type="Rhea" id="RHEA-COMP:14681"/>
        <dbReference type="Rhea" id="RHEA-COMP:14684"/>
        <dbReference type="ChEBI" id="CHEBI:15378"/>
        <dbReference type="ChEBI" id="CHEBI:136912"/>
        <dbReference type="ChEBI" id="CHEBI:140656"/>
        <dbReference type="ChEBI" id="CHEBI:140657"/>
        <dbReference type="ChEBI" id="CHEBI:140660"/>
        <dbReference type="EC" id="2.3.1.269"/>
    </reaction>
</comment>
<evidence type="ECO:0000256" key="4">
    <source>
        <dbReference type="ARBA" id="ARBA00022679"/>
    </source>
</evidence>
<dbReference type="GeneID" id="65279954"/>